<proteinExistence type="predicted"/>
<keyword evidence="2" id="KW-1185">Reference proteome</keyword>
<accession>A0ACC0L3L0</accession>
<comment type="caution">
    <text evidence="1">The sequence shown here is derived from an EMBL/GenBank/DDBJ whole genome shotgun (WGS) entry which is preliminary data.</text>
</comment>
<sequence length="536" mass="58858">MDTLLLGCPSTAKRPCCTPPSDPLLMTASPRISILKPDPMDRLLESFLGLSDSTSTLSLDLSFDRLLESRPCDSDQNDMIERAMRLGSVLLEAGKRSARKRATMHNAVVWALPPDLTTKVFSVLDTQSVCYAAATCTLFRKCTMDPLCYANIDLTAEVPRVNNVVVSTFIQRAGKVLQSLKLGIVPGPTASLGSSQPLVYTIRNSADAPGFSWNDKRSRQGKESSSLTRSCLSSLSGDSDAPGYASKENSVYLVFTVLERVVLVVLTFFLYLVSGRARLRRLHLYNIERMDNTALCAALSACPSLLDLEIVGLHVELRQTLESVSKYCHLIERLYFEASKAGRDDSLKWPTCNDLVKNCPHITSLALRGFKLHDNKVRVLVKGFHKLKYLDFSTSYSITGGFLRNLGGDAGGSQLEDISNREGLASDGDWYHRCYSTSNIPVKRLLEERPGFCIVAEFPPEGSFIEIEQMVGNEAYSDLSSPSQPSSHTSDGSGTLFTSSTESSYNSDQGSGNEDGREASYIIYEESSDEVDFLVG</sequence>
<gene>
    <name evidence="1" type="ORF">RHMOL_Rhmol13G0033500</name>
</gene>
<evidence type="ECO:0000313" key="1">
    <source>
        <dbReference type="EMBL" id="KAI8522909.1"/>
    </source>
</evidence>
<dbReference type="Proteomes" id="UP001062846">
    <property type="component" value="Chromosome 13"/>
</dbReference>
<organism evidence="1 2">
    <name type="scientific">Rhododendron molle</name>
    <name type="common">Chinese azalea</name>
    <name type="synonym">Azalea mollis</name>
    <dbReference type="NCBI Taxonomy" id="49168"/>
    <lineage>
        <taxon>Eukaryota</taxon>
        <taxon>Viridiplantae</taxon>
        <taxon>Streptophyta</taxon>
        <taxon>Embryophyta</taxon>
        <taxon>Tracheophyta</taxon>
        <taxon>Spermatophyta</taxon>
        <taxon>Magnoliopsida</taxon>
        <taxon>eudicotyledons</taxon>
        <taxon>Gunneridae</taxon>
        <taxon>Pentapetalae</taxon>
        <taxon>asterids</taxon>
        <taxon>Ericales</taxon>
        <taxon>Ericaceae</taxon>
        <taxon>Ericoideae</taxon>
        <taxon>Rhodoreae</taxon>
        <taxon>Rhododendron</taxon>
    </lineage>
</organism>
<name>A0ACC0L3L0_RHOML</name>
<reference evidence="1" key="1">
    <citation type="submission" date="2022-02" db="EMBL/GenBank/DDBJ databases">
        <title>Plant Genome Project.</title>
        <authorList>
            <person name="Zhang R.-G."/>
        </authorList>
    </citation>
    <scope>NUCLEOTIDE SEQUENCE</scope>
    <source>
        <strain evidence="1">AT1</strain>
    </source>
</reference>
<protein>
    <submittedName>
        <fullName evidence="1">Uncharacterized protein</fullName>
    </submittedName>
</protein>
<evidence type="ECO:0000313" key="2">
    <source>
        <dbReference type="Proteomes" id="UP001062846"/>
    </source>
</evidence>
<dbReference type="EMBL" id="CM046400">
    <property type="protein sequence ID" value="KAI8522909.1"/>
    <property type="molecule type" value="Genomic_DNA"/>
</dbReference>